<dbReference type="GO" id="GO:0016491">
    <property type="term" value="F:oxidoreductase activity"/>
    <property type="evidence" value="ECO:0007669"/>
    <property type="project" value="InterPro"/>
</dbReference>
<dbReference type="GO" id="GO:0010181">
    <property type="term" value="F:FMN binding"/>
    <property type="evidence" value="ECO:0007669"/>
    <property type="project" value="InterPro"/>
</dbReference>
<dbReference type="EMBL" id="BSXW01000064">
    <property type="protein sequence ID" value="GMF11098.1"/>
    <property type="molecule type" value="Genomic_DNA"/>
</dbReference>
<dbReference type="Gene3D" id="3.20.20.70">
    <property type="entry name" value="Aldolase class I"/>
    <property type="match status" value="2"/>
</dbReference>
<accession>A0A9W6WPP3</accession>
<protein>
    <submittedName>
        <fullName evidence="2">Unnamed protein product</fullName>
    </submittedName>
</protein>
<evidence type="ECO:0000259" key="1">
    <source>
        <dbReference type="Pfam" id="PF00724"/>
    </source>
</evidence>
<dbReference type="OrthoDB" id="276546at2759"/>
<reference evidence="2" key="1">
    <citation type="submission" date="2023-04" db="EMBL/GenBank/DDBJ databases">
        <title>Phytophthora lilii NBRC 32176.</title>
        <authorList>
            <person name="Ichikawa N."/>
            <person name="Sato H."/>
            <person name="Tonouchi N."/>
        </authorList>
    </citation>
    <scope>NUCLEOTIDE SEQUENCE</scope>
    <source>
        <strain evidence="2">NBRC 32176</strain>
    </source>
</reference>
<dbReference type="Pfam" id="PF00724">
    <property type="entry name" value="Oxidored_FMN"/>
    <property type="match status" value="1"/>
</dbReference>
<evidence type="ECO:0000313" key="3">
    <source>
        <dbReference type="Proteomes" id="UP001165083"/>
    </source>
</evidence>
<organism evidence="2 3">
    <name type="scientific">Phytophthora lilii</name>
    <dbReference type="NCBI Taxonomy" id="2077276"/>
    <lineage>
        <taxon>Eukaryota</taxon>
        <taxon>Sar</taxon>
        <taxon>Stramenopiles</taxon>
        <taxon>Oomycota</taxon>
        <taxon>Peronosporomycetes</taxon>
        <taxon>Peronosporales</taxon>
        <taxon>Peronosporaceae</taxon>
        <taxon>Phytophthora</taxon>
    </lineage>
</organism>
<proteinExistence type="predicted"/>
<dbReference type="Proteomes" id="UP001165083">
    <property type="component" value="Unassembled WGS sequence"/>
</dbReference>
<gene>
    <name evidence="2" type="ORF">Plil01_000183900</name>
</gene>
<keyword evidence="3" id="KW-1185">Reference proteome</keyword>
<dbReference type="InterPro" id="IPR001155">
    <property type="entry name" value="OxRdtase_FMN_N"/>
</dbReference>
<comment type="caution">
    <text evidence="2">The sequence shown here is derived from an EMBL/GenBank/DDBJ whole genome shotgun (WGS) entry which is preliminary data.</text>
</comment>
<dbReference type="AlphaFoldDB" id="A0A9W6WPP3"/>
<evidence type="ECO:0000313" key="2">
    <source>
        <dbReference type="EMBL" id="GMF11098.1"/>
    </source>
</evidence>
<dbReference type="SUPFAM" id="SSF51395">
    <property type="entry name" value="FMN-linked oxidoreductases"/>
    <property type="match status" value="1"/>
</dbReference>
<dbReference type="InterPro" id="IPR045247">
    <property type="entry name" value="Oye-like"/>
</dbReference>
<feature type="domain" description="NADH:flavin oxidoreductase/NADH oxidase N-terminal" evidence="1">
    <location>
        <begin position="11"/>
        <end position="131"/>
    </location>
</feature>
<dbReference type="InterPro" id="IPR013785">
    <property type="entry name" value="Aldolase_TIM"/>
</dbReference>
<name>A0A9W6WPP3_9STRA</name>
<dbReference type="PANTHER" id="PTHR22893:SF91">
    <property type="entry name" value="NADPH DEHYDROGENASE 2-RELATED"/>
    <property type="match status" value="1"/>
</dbReference>
<sequence length="306" mass="33171">MAPLTRVRTGEATNISPTARGYFGAPGRFHNDQVASWKPVTKAIHDKGGKVYVQLWHTGRVGHPLNQLNGQLPVSSSATSMDNAKRHAVTREGRKDYVTPRALDISEIPSVVADHKRAAENAIATGFDGVESTLPTGTCSRSSCATALPCSKVGICLSPSGDTFGCKDSNPRETYGYVVKKLNDYDLAYLHVIERRGMHADNAGVPAGGVANHFRGVYKGVLITAAGFDRADAMQTVENGVAATSSRTRTSSSVCARTRSSRRMDQTTFYVKPDTKLEAGYTDYPLLGKEDKGVRTTEYVYEPQRH</sequence>
<dbReference type="PANTHER" id="PTHR22893">
    <property type="entry name" value="NADH OXIDOREDUCTASE-RELATED"/>
    <property type="match status" value="1"/>
</dbReference>